<reference evidence="4 5" key="1">
    <citation type="submission" date="2018-09" db="EMBL/GenBank/DDBJ databases">
        <title>Genomic Encyclopedia of Archaeal and Bacterial Type Strains, Phase II (KMG-II): from individual species to whole genera.</title>
        <authorList>
            <person name="Goeker M."/>
        </authorList>
    </citation>
    <scope>NUCLEOTIDE SEQUENCE [LARGE SCALE GENOMIC DNA]</scope>
    <source>
        <strain evidence="4 5">DSM 17008</strain>
    </source>
</reference>
<evidence type="ECO:0000259" key="3">
    <source>
        <dbReference type="PROSITE" id="PS50977"/>
    </source>
</evidence>
<dbReference type="PROSITE" id="PS01081">
    <property type="entry name" value="HTH_TETR_1"/>
    <property type="match status" value="1"/>
</dbReference>
<sequence>MSPKLGMEMIRREQIIQSAKTCILTYGFDHFSIKDVAKTADLSTGVIYHYFKNKNDLLVDVLKEAFAVSEEDVRNTVDAYHHPVEKFHAYLRTVASLPDHNQPFYTILLNYMAQSPYNEKINEVVGRFLRNLVLYLTTILEEAEQQNLLHHSSPSALALLIINQATGAAFNERYFSAEVVKANRNAFIQLFQSMVATPASS</sequence>
<dbReference type="Gene3D" id="1.10.357.10">
    <property type="entry name" value="Tetracycline Repressor, domain 2"/>
    <property type="match status" value="1"/>
</dbReference>
<evidence type="ECO:0000313" key="4">
    <source>
        <dbReference type="EMBL" id="RKD68142.1"/>
    </source>
</evidence>
<feature type="DNA-binding region" description="H-T-H motif" evidence="2">
    <location>
        <begin position="32"/>
        <end position="51"/>
    </location>
</feature>
<dbReference type="RefSeq" id="WP_120194541.1">
    <property type="nucleotide sequence ID" value="NZ_RAPK01000013.1"/>
</dbReference>
<dbReference type="PRINTS" id="PR00455">
    <property type="entry name" value="HTHTETR"/>
</dbReference>
<name>A0A419UU69_9BACL</name>
<keyword evidence="5" id="KW-1185">Reference proteome</keyword>
<dbReference type="InterPro" id="IPR001647">
    <property type="entry name" value="HTH_TetR"/>
</dbReference>
<feature type="domain" description="HTH tetR-type" evidence="3">
    <location>
        <begin position="9"/>
        <end position="69"/>
    </location>
</feature>
<dbReference type="InterPro" id="IPR009057">
    <property type="entry name" value="Homeodomain-like_sf"/>
</dbReference>
<dbReference type="Pfam" id="PF00440">
    <property type="entry name" value="TetR_N"/>
    <property type="match status" value="1"/>
</dbReference>
<dbReference type="OrthoDB" id="9780939at2"/>
<keyword evidence="1 2" id="KW-0238">DNA-binding</keyword>
<dbReference type="GO" id="GO:0003677">
    <property type="term" value="F:DNA binding"/>
    <property type="evidence" value="ECO:0007669"/>
    <property type="project" value="UniProtKB-UniRule"/>
</dbReference>
<dbReference type="PANTHER" id="PTHR43479:SF11">
    <property type="entry name" value="ACREF_ENVCD OPERON REPRESSOR-RELATED"/>
    <property type="match status" value="1"/>
</dbReference>
<dbReference type="PANTHER" id="PTHR43479">
    <property type="entry name" value="ACREF/ENVCD OPERON REPRESSOR-RELATED"/>
    <property type="match status" value="1"/>
</dbReference>
<dbReference type="EMBL" id="RAPK01000013">
    <property type="protein sequence ID" value="RKD68142.1"/>
    <property type="molecule type" value="Genomic_DNA"/>
</dbReference>
<proteinExistence type="predicted"/>
<protein>
    <submittedName>
        <fullName evidence="4">TetR family transcriptional regulator</fullName>
    </submittedName>
</protein>
<organism evidence="4 5">
    <name type="scientific">Sinobaca qinghaiensis</name>
    <dbReference type="NCBI Taxonomy" id="342944"/>
    <lineage>
        <taxon>Bacteria</taxon>
        <taxon>Bacillati</taxon>
        <taxon>Bacillota</taxon>
        <taxon>Bacilli</taxon>
        <taxon>Bacillales</taxon>
        <taxon>Sporolactobacillaceae</taxon>
        <taxon>Sinobaca</taxon>
    </lineage>
</organism>
<dbReference type="InterPro" id="IPR036271">
    <property type="entry name" value="Tet_transcr_reg_TetR-rel_C_sf"/>
</dbReference>
<evidence type="ECO:0000256" key="1">
    <source>
        <dbReference type="ARBA" id="ARBA00023125"/>
    </source>
</evidence>
<evidence type="ECO:0000256" key="2">
    <source>
        <dbReference type="PROSITE-ProRule" id="PRU00335"/>
    </source>
</evidence>
<dbReference type="AlphaFoldDB" id="A0A419UU69"/>
<gene>
    <name evidence="4" type="ORF">ATL39_3416</name>
</gene>
<dbReference type="Proteomes" id="UP000285120">
    <property type="component" value="Unassembled WGS sequence"/>
</dbReference>
<dbReference type="SUPFAM" id="SSF46689">
    <property type="entry name" value="Homeodomain-like"/>
    <property type="match status" value="1"/>
</dbReference>
<accession>A0A419UU69</accession>
<comment type="caution">
    <text evidence="4">The sequence shown here is derived from an EMBL/GenBank/DDBJ whole genome shotgun (WGS) entry which is preliminary data.</text>
</comment>
<dbReference type="SUPFAM" id="SSF48498">
    <property type="entry name" value="Tetracyclin repressor-like, C-terminal domain"/>
    <property type="match status" value="1"/>
</dbReference>
<evidence type="ECO:0000313" key="5">
    <source>
        <dbReference type="Proteomes" id="UP000285120"/>
    </source>
</evidence>
<dbReference type="InterPro" id="IPR023772">
    <property type="entry name" value="DNA-bd_HTH_TetR-type_CS"/>
</dbReference>
<dbReference type="PROSITE" id="PS50977">
    <property type="entry name" value="HTH_TETR_2"/>
    <property type="match status" value="1"/>
</dbReference>
<dbReference type="InterPro" id="IPR050624">
    <property type="entry name" value="HTH-type_Tx_Regulator"/>
</dbReference>